<evidence type="ECO:0000313" key="1">
    <source>
        <dbReference type="EMBL" id="MDN3922427.1"/>
    </source>
</evidence>
<reference evidence="1 2" key="1">
    <citation type="submission" date="2023-06" db="EMBL/GenBank/DDBJ databases">
        <title>Pelomonas sp. PFR6 16S ribosomal RNA gene Genome sequencing and assembly.</title>
        <authorList>
            <person name="Woo H."/>
        </authorList>
    </citation>
    <scope>NUCLEOTIDE SEQUENCE [LARGE SCALE GENOMIC DNA]</scope>
    <source>
        <strain evidence="1 2">PFR6</strain>
    </source>
</reference>
<dbReference type="PIRSF" id="PIRSF029285">
    <property type="entry name" value="Aminopept"/>
    <property type="match status" value="1"/>
</dbReference>
<keyword evidence="2" id="KW-1185">Reference proteome</keyword>
<evidence type="ECO:0000313" key="2">
    <source>
        <dbReference type="Proteomes" id="UP001228044"/>
    </source>
</evidence>
<dbReference type="Proteomes" id="UP001228044">
    <property type="component" value="Unassembled WGS sequence"/>
</dbReference>
<dbReference type="RefSeq" id="WP_290360730.1">
    <property type="nucleotide sequence ID" value="NZ_JAUHHC010000005.1"/>
</dbReference>
<protein>
    <submittedName>
        <fullName evidence="1">Aminopeptidase</fullName>
    </submittedName>
</protein>
<gene>
    <name evidence="1" type="ORF">QWJ38_19220</name>
</gene>
<sequence>MRRAAAVPLAAAALLLSGCGQLGYLSQSLSGHLSLISSARPVEDWLADPALKPALRERLLLSQQMRDFAIAELHLPANSSYRRYADLKRGAAVWNVVATPELSLQPKTWCFPVMGCVAYRGYFDRGAADAYAEELRREEGLEVIVGAVPAYSTLGWSNWFGGDPLLNTFIAYPEGELARMVFHELAHQIAYAADDTTFNESFATAVERLGAEAWMQQKASPQARQDYQRGLERRQQFRALADATRRRLQEVYAGSGDDVGKRADKARVMAEFRADYQRIKTEQWEGYAGYDDWVARANNASFALLAAYGELTPAFEALFERLGRDWPRFYAEVKRLAALPKAQRRAELAG</sequence>
<dbReference type="PROSITE" id="PS51257">
    <property type="entry name" value="PROKAR_LIPOPROTEIN"/>
    <property type="match status" value="1"/>
</dbReference>
<dbReference type="Pfam" id="PF10023">
    <property type="entry name" value="Aminopep"/>
    <property type="match status" value="1"/>
</dbReference>
<name>A0ABT8DYB2_9BURK</name>
<proteinExistence type="predicted"/>
<accession>A0ABT8DYB2</accession>
<comment type="caution">
    <text evidence="1">The sequence shown here is derived from an EMBL/GenBank/DDBJ whole genome shotgun (WGS) entry which is preliminary data.</text>
</comment>
<organism evidence="1 2">
    <name type="scientific">Roseateles violae</name>
    <dbReference type="NCBI Taxonomy" id="3058042"/>
    <lineage>
        <taxon>Bacteria</taxon>
        <taxon>Pseudomonadati</taxon>
        <taxon>Pseudomonadota</taxon>
        <taxon>Betaproteobacteria</taxon>
        <taxon>Burkholderiales</taxon>
        <taxon>Sphaerotilaceae</taxon>
        <taxon>Roseateles</taxon>
    </lineage>
</organism>
<keyword evidence="1" id="KW-0378">Hydrolase</keyword>
<keyword evidence="1" id="KW-0645">Protease</keyword>
<dbReference type="GO" id="GO:0004177">
    <property type="term" value="F:aminopeptidase activity"/>
    <property type="evidence" value="ECO:0007669"/>
    <property type="project" value="UniProtKB-KW"/>
</dbReference>
<dbReference type="InterPro" id="IPR014553">
    <property type="entry name" value="Aminopept"/>
</dbReference>
<dbReference type="EMBL" id="JAUHHC010000005">
    <property type="protein sequence ID" value="MDN3922427.1"/>
    <property type="molecule type" value="Genomic_DNA"/>
</dbReference>
<keyword evidence="1" id="KW-0031">Aminopeptidase</keyword>